<dbReference type="InterPro" id="IPR036736">
    <property type="entry name" value="ACP-like_sf"/>
</dbReference>
<accession>A0A840NG44</accession>
<keyword evidence="3" id="KW-1185">Reference proteome</keyword>
<reference evidence="2 3" key="1">
    <citation type="submission" date="2020-08" db="EMBL/GenBank/DDBJ databases">
        <title>Sequencing the genomes of 1000 actinobacteria strains.</title>
        <authorList>
            <person name="Klenk H.-P."/>
        </authorList>
    </citation>
    <scope>NUCLEOTIDE SEQUENCE [LARGE SCALE GENOMIC DNA]</scope>
    <source>
        <strain evidence="2 3">DSM 45582</strain>
    </source>
</reference>
<dbReference type="Proteomes" id="UP000580474">
    <property type="component" value="Unassembled WGS sequence"/>
</dbReference>
<dbReference type="Gene3D" id="1.10.1200.10">
    <property type="entry name" value="ACP-like"/>
    <property type="match status" value="1"/>
</dbReference>
<name>A0A840NG44_9PSEU</name>
<dbReference type="InterPro" id="IPR009081">
    <property type="entry name" value="PP-bd_ACP"/>
</dbReference>
<sequence>MKDELKAYLEEQFMFEFDAEITEETDLFKAGILDSFGYISLMTHIEQSYGVQFGEDELLGNVMVSLAGIAEFVDGARERALESR</sequence>
<dbReference type="Pfam" id="PF00550">
    <property type="entry name" value="PP-binding"/>
    <property type="match status" value="1"/>
</dbReference>
<protein>
    <submittedName>
        <fullName evidence="2">Acyl carrier protein</fullName>
    </submittedName>
</protein>
<evidence type="ECO:0000313" key="2">
    <source>
        <dbReference type="EMBL" id="MBB5069055.1"/>
    </source>
</evidence>
<evidence type="ECO:0000313" key="3">
    <source>
        <dbReference type="Proteomes" id="UP000580474"/>
    </source>
</evidence>
<evidence type="ECO:0000259" key="1">
    <source>
        <dbReference type="Pfam" id="PF00550"/>
    </source>
</evidence>
<feature type="domain" description="Carrier" evidence="1">
    <location>
        <begin position="19"/>
        <end position="61"/>
    </location>
</feature>
<dbReference type="SUPFAM" id="SSF47336">
    <property type="entry name" value="ACP-like"/>
    <property type="match status" value="1"/>
</dbReference>
<dbReference type="RefSeq" id="WP_184478795.1">
    <property type="nucleotide sequence ID" value="NZ_JACHIV010000001.1"/>
</dbReference>
<dbReference type="EMBL" id="JACHIV010000001">
    <property type="protein sequence ID" value="MBB5069055.1"/>
    <property type="molecule type" value="Genomic_DNA"/>
</dbReference>
<organism evidence="2 3">
    <name type="scientific">Saccharopolyspora gloriosae</name>
    <dbReference type="NCBI Taxonomy" id="455344"/>
    <lineage>
        <taxon>Bacteria</taxon>
        <taxon>Bacillati</taxon>
        <taxon>Actinomycetota</taxon>
        <taxon>Actinomycetes</taxon>
        <taxon>Pseudonocardiales</taxon>
        <taxon>Pseudonocardiaceae</taxon>
        <taxon>Saccharopolyspora</taxon>
    </lineage>
</organism>
<dbReference type="AlphaFoldDB" id="A0A840NG44"/>
<proteinExistence type="predicted"/>
<gene>
    <name evidence="2" type="ORF">BJ969_002143</name>
</gene>
<comment type="caution">
    <text evidence="2">The sequence shown here is derived from an EMBL/GenBank/DDBJ whole genome shotgun (WGS) entry which is preliminary data.</text>
</comment>